<dbReference type="Gene3D" id="3.40.50.150">
    <property type="entry name" value="Vaccinia Virus protein VP39"/>
    <property type="match status" value="1"/>
</dbReference>
<dbReference type="Pfam" id="PF01564">
    <property type="entry name" value="Spermine_synth"/>
    <property type="match status" value="1"/>
</dbReference>
<comment type="similarity">
    <text evidence="1">Belongs to the spermidine/spermine synthase family.</text>
</comment>
<organism evidence="5 6">
    <name type="scientific">Rubroshorea leprosula</name>
    <dbReference type="NCBI Taxonomy" id="152421"/>
    <lineage>
        <taxon>Eukaryota</taxon>
        <taxon>Viridiplantae</taxon>
        <taxon>Streptophyta</taxon>
        <taxon>Embryophyta</taxon>
        <taxon>Tracheophyta</taxon>
        <taxon>Spermatophyta</taxon>
        <taxon>Magnoliopsida</taxon>
        <taxon>eudicotyledons</taxon>
        <taxon>Gunneridae</taxon>
        <taxon>Pentapetalae</taxon>
        <taxon>rosids</taxon>
        <taxon>malvids</taxon>
        <taxon>Malvales</taxon>
        <taxon>Dipterocarpaceae</taxon>
        <taxon>Rubroshorea</taxon>
    </lineage>
</organism>
<accession>A0AAV5HJX4</accession>
<dbReference type="PROSITE" id="PS51006">
    <property type="entry name" value="PABS_2"/>
    <property type="match status" value="1"/>
</dbReference>
<evidence type="ECO:0000259" key="4">
    <source>
        <dbReference type="PROSITE" id="PS51006"/>
    </source>
</evidence>
<dbReference type="CDD" id="cd02440">
    <property type="entry name" value="AdoMet_MTases"/>
    <property type="match status" value="1"/>
</dbReference>
<dbReference type="GO" id="GO:0005829">
    <property type="term" value="C:cytosol"/>
    <property type="evidence" value="ECO:0007669"/>
    <property type="project" value="TreeGrafter"/>
</dbReference>
<dbReference type="Proteomes" id="UP001054252">
    <property type="component" value="Unassembled WGS sequence"/>
</dbReference>
<dbReference type="EMBL" id="BPVZ01000003">
    <property type="protein sequence ID" value="GKU89122.1"/>
    <property type="molecule type" value="Genomic_DNA"/>
</dbReference>
<gene>
    <name evidence="5" type="ORF">SLEP1_g3308</name>
</gene>
<evidence type="ECO:0000256" key="2">
    <source>
        <dbReference type="ARBA" id="ARBA00022679"/>
    </source>
</evidence>
<protein>
    <recommendedName>
        <fullName evidence="4">PABS domain-containing protein</fullName>
    </recommendedName>
</protein>
<dbReference type="InterPro" id="IPR029063">
    <property type="entry name" value="SAM-dependent_MTases_sf"/>
</dbReference>
<name>A0AAV5HJX4_9ROSI</name>
<keyword evidence="6" id="KW-1185">Reference proteome</keyword>
<dbReference type="InterPro" id="IPR001045">
    <property type="entry name" value="Spermi_synthase"/>
</dbReference>
<dbReference type="SUPFAM" id="SSF53335">
    <property type="entry name" value="S-adenosyl-L-methionine-dependent methyltransferases"/>
    <property type="match status" value="1"/>
</dbReference>
<reference evidence="5 6" key="1">
    <citation type="journal article" date="2021" name="Commun. Biol.">
        <title>The genome of Shorea leprosula (Dipterocarpaceae) highlights the ecological relevance of drought in aseasonal tropical rainforests.</title>
        <authorList>
            <person name="Ng K.K.S."/>
            <person name="Kobayashi M.J."/>
            <person name="Fawcett J.A."/>
            <person name="Hatakeyama M."/>
            <person name="Paape T."/>
            <person name="Ng C.H."/>
            <person name="Ang C.C."/>
            <person name="Tnah L.H."/>
            <person name="Lee C.T."/>
            <person name="Nishiyama T."/>
            <person name="Sese J."/>
            <person name="O'Brien M.J."/>
            <person name="Copetti D."/>
            <person name="Mohd Noor M.I."/>
            <person name="Ong R.C."/>
            <person name="Putra M."/>
            <person name="Sireger I.Z."/>
            <person name="Indrioko S."/>
            <person name="Kosugi Y."/>
            <person name="Izuno A."/>
            <person name="Isagi Y."/>
            <person name="Lee S.L."/>
            <person name="Shimizu K.K."/>
        </authorList>
    </citation>
    <scope>NUCLEOTIDE SEQUENCE [LARGE SCALE GENOMIC DNA]</scope>
    <source>
        <strain evidence="5">214</strain>
    </source>
</reference>
<comment type="caution">
    <text evidence="5">The sequence shown here is derived from an EMBL/GenBank/DDBJ whole genome shotgun (WGS) entry which is preliminary data.</text>
</comment>
<evidence type="ECO:0000256" key="3">
    <source>
        <dbReference type="PROSITE-ProRule" id="PRU00354"/>
    </source>
</evidence>
<dbReference type="AlphaFoldDB" id="A0AAV5HJX4"/>
<dbReference type="PANTHER" id="PTHR11558:SF25">
    <property type="entry name" value="SPERMINE SYNTHASE"/>
    <property type="match status" value="1"/>
</dbReference>
<comment type="caution">
    <text evidence="3">Lacks conserved residue(s) required for the propagation of feature annotation.</text>
</comment>
<evidence type="ECO:0000256" key="1">
    <source>
        <dbReference type="ARBA" id="ARBA00007867"/>
    </source>
</evidence>
<dbReference type="InterPro" id="IPR030374">
    <property type="entry name" value="PABS"/>
</dbReference>
<keyword evidence="3" id="KW-0620">Polyamine biosynthesis</keyword>
<evidence type="ECO:0000313" key="5">
    <source>
        <dbReference type="EMBL" id="GKU89122.1"/>
    </source>
</evidence>
<dbReference type="PANTHER" id="PTHR11558">
    <property type="entry name" value="SPERMIDINE/SPERMINE SYNTHASE"/>
    <property type="match status" value="1"/>
</dbReference>
<proteinExistence type="inferred from homology"/>
<dbReference type="GO" id="GO:0008295">
    <property type="term" value="P:spermidine biosynthetic process"/>
    <property type="evidence" value="ECO:0007669"/>
    <property type="project" value="TreeGrafter"/>
</dbReference>
<feature type="domain" description="PABS" evidence="4">
    <location>
        <begin position="1"/>
        <end position="166"/>
    </location>
</feature>
<keyword evidence="2 3" id="KW-0808">Transferase</keyword>
<dbReference type="GO" id="GO:0004766">
    <property type="term" value="F:spermidine synthase activity"/>
    <property type="evidence" value="ECO:0007669"/>
    <property type="project" value="TreeGrafter"/>
</dbReference>
<evidence type="ECO:0000313" key="6">
    <source>
        <dbReference type="Proteomes" id="UP001054252"/>
    </source>
</evidence>
<sequence>MQGLAVGGGDGGVLREISCHSSTEQIEICEIDEMIIDLRELSLGLEDPHVQLHVGDAVEFLRQVPEGKYDTVIVNSSDPVGPAQELVEKPFFDTIARALMPGGVLCNMPEMVVLNQNGLFTFAAWVFEPLALLVPRIPRNYSVQCPQALDNTPPKGGTWSIVIAVYQHADGGI</sequence>